<dbReference type="AlphaFoldDB" id="A0A7S7M7D6"/>
<evidence type="ECO:0000256" key="3">
    <source>
        <dbReference type="ARBA" id="ARBA00022989"/>
    </source>
</evidence>
<evidence type="ECO:0000256" key="1">
    <source>
        <dbReference type="ARBA" id="ARBA00022475"/>
    </source>
</evidence>
<evidence type="ECO:0000256" key="7">
    <source>
        <dbReference type="HAMAP-Rule" id="MF_02065"/>
    </source>
</evidence>
<feature type="site" description="Important for catalytic activity" evidence="7">
    <location>
        <position position="311"/>
    </location>
</feature>
<keyword evidence="4 7" id="KW-0472">Membrane</keyword>
<accession>A0A7S7M7D6</accession>
<dbReference type="GO" id="GO:0005886">
    <property type="term" value="C:plasma membrane"/>
    <property type="evidence" value="ECO:0007669"/>
    <property type="project" value="UniProtKB-SubCell"/>
</dbReference>
<dbReference type="GO" id="GO:0071555">
    <property type="term" value="P:cell wall organization"/>
    <property type="evidence" value="ECO:0007669"/>
    <property type="project" value="UniProtKB-KW"/>
</dbReference>
<dbReference type="NCBIfam" id="TIGR00247">
    <property type="entry name" value="endolytic transglycosylase MltG"/>
    <property type="match status" value="1"/>
</dbReference>
<dbReference type="CDD" id="cd08010">
    <property type="entry name" value="MltG_like"/>
    <property type="match status" value="1"/>
</dbReference>
<organism evidence="9 10">
    <name type="scientific">Thermophilibacter immobilis</name>
    <dbReference type="NCBI Taxonomy" id="2779519"/>
    <lineage>
        <taxon>Bacteria</taxon>
        <taxon>Bacillati</taxon>
        <taxon>Actinomycetota</taxon>
        <taxon>Coriobacteriia</taxon>
        <taxon>Coriobacteriales</taxon>
        <taxon>Atopobiaceae</taxon>
        <taxon>Thermophilibacter</taxon>
    </lineage>
</organism>
<keyword evidence="6 7" id="KW-0961">Cell wall biogenesis/degradation</keyword>
<feature type="transmembrane region" description="Helical" evidence="7">
    <location>
        <begin position="78"/>
        <end position="100"/>
    </location>
</feature>
<evidence type="ECO:0000256" key="5">
    <source>
        <dbReference type="ARBA" id="ARBA00023239"/>
    </source>
</evidence>
<gene>
    <name evidence="7 9" type="primary">mltG</name>
    <name evidence="9" type="ORF">INP52_06660</name>
</gene>
<keyword evidence="5 7" id="KW-0456">Lyase</keyword>
<dbReference type="InterPro" id="IPR003770">
    <property type="entry name" value="MLTG-like"/>
</dbReference>
<dbReference type="GO" id="GO:0008932">
    <property type="term" value="F:lytic endotransglycosylase activity"/>
    <property type="evidence" value="ECO:0007669"/>
    <property type="project" value="UniProtKB-UniRule"/>
</dbReference>
<dbReference type="PANTHER" id="PTHR30518">
    <property type="entry name" value="ENDOLYTIC MUREIN TRANSGLYCOSYLASE"/>
    <property type="match status" value="1"/>
</dbReference>
<comment type="similarity">
    <text evidence="7">Belongs to the transglycosylase MltG family.</text>
</comment>
<keyword evidence="1 7" id="KW-1003">Cell membrane</keyword>
<comment type="function">
    <text evidence="7">Functions as a peptidoglycan terminase that cleaves nascent peptidoglycan strands endolytically to terminate their elongation.</text>
</comment>
<sequence length="420" mass="44125">MATPTGKTPAHGGSHFDGGAPDRRPSPSRSSHARPRTAQPSRSGSSGARVSARSAEATRRAQGHRVRRAPEPPGRGRLPLIAAGVAVVVALACVVAFVVIPRLTAGSGDDAPNVAAGTQVTLTIPGGAGASEVAQALYEAGVIPSTSEFLSQVRRAEADQGLKSGTYTFTAGDDLTNVINLLVSGPNASSSQLTIPEGYSVARTAQVVQDALGISADDFVAQAKASNYAPDYAFLADVGDDSLEGYLFPKTYDFTGKEVSADAVIRAMLSQYQSEVASLDLAGAATTLSARYGIELDENDVVTLASIVEREALTDEQRGQIASVFCNRLAAGMDLQSDATLAYSLGREVTADDLTVDDPYNTYLRSGLTPTPICSPSLESLEAAASPDDTDYYYFYISGDYAVFSHTYEQHQQAIDNRPQ</sequence>
<evidence type="ECO:0000313" key="9">
    <source>
        <dbReference type="EMBL" id="QOY60095.1"/>
    </source>
</evidence>
<keyword evidence="2 7" id="KW-0812">Transmembrane</keyword>
<feature type="region of interest" description="Disordered" evidence="8">
    <location>
        <begin position="1"/>
        <end position="76"/>
    </location>
</feature>
<keyword evidence="3 7" id="KW-1133">Transmembrane helix</keyword>
<dbReference type="RefSeq" id="WP_194370194.1">
    <property type="nucleotide sequence ID" value="NZ_CP063767.1"/>
</dbReference>
<dbReference type="KEGG" id="tio:INP52_06660"/>
<protein>
    <recommendedName>
        <fullName evidence="7">Endolytic murein transglycosylase</fullName>
        <ecNumber evidence="7">4.2.2.29</ecNumber>
    </recommendedName>
    <alternativeName>
        <fullName evidence="7">Peptidoglycan lytic transglycosylase</fullName>
    </alternativeName>
    <alternativeName>
        <fullName evidence="7">Peptidoglycan polymerization terminase</fullName>
    </alternativeName>
</protein>
<feature type="compositionally biased region" description="Low complexity" evidence="8">
    <location>
        <begin position="41"/>
        <end position="55"/>
    </location>
</feature>
<dbReference type="Pfam" id="PF02618">
    <property type="entry name" value="YceG"/>
    <property type="match status" value="1"/>
</dbReference>
<dbReference type="Gene3D" id="3.30.1490.480">
    <property type="entry name" value="Endolytic murein transglycosylase"/>
    <property type="match status" value="1"/>
</dbReference>
<proteinExistence type="inferred from homology"/>
<dbReference type="GO" id="GO:0009252">
    <property type="term" value="P:peptidoglycan biosynthetic process"/>
    <property type="evidence" value="ECO:0007669"/>
    <property type="project" value="UniProtKB-UniRule"/>
</dbReference>
<evidence type="ECO:0000256" key="2">
    <source>
        <dbReference type="ARBA" id="ARBA00022692"/>
    </source>
</evidence>
<keyword evidence="10" id="KW-1185">Reference proteome</keyword>
<evidence type="ECO:0000256" key="4">
    <source>
        <dbReference type="ARBA" id="ARBA00023136"/>
    </source>
</evidence>
<evidence type="ECO:0000313" key="10">
    <source>
        <dbReference type="Proteomes" id="UP000593735"/>
    </source>
</evidence>
<dbReference type="Proteomes" id="UP000593735">
    <property type="component" value="Chromosome"/>
</dbReference>
<dbReference type="EMBL" id="CP063767">
    <property type="protein sequence ID" value="QOY60095.1"/>
    <property type="molecule type" value="Genomic_DNA"/>
</dbReference>
<dbReference type="HAMAP" id="MF_02065">
    <property type="entry name" value="MltG"/>
    <property type="match status" value="1"/>
</dbReference>
<dbReference type="EC" id="4.2.2.29" evidence="7"/>
<comment type="catalytic activity">
    <reaction evidence="7">
        <text>a peptidoglycan chain = a peptidoglycan chain with N-acetyl-1,6-anhydromuramyl-[peptide] at the reducing end + a peptidoglycan chain with N-acetylglucosamine at the non-reducing end.</text>
        <dbReference type="EC" id="4.2.2.29"/>
    </reaction>
</comment>
<evidence type="ECO:0000256" key="8">
    <source>
        <dbReference type="SAM" id="MobiDB-lite"/>
    </source>
</evidence>
<comment type="subcellular location">
    <subcellularLocation>
        <location evidence="7">Cell membrane</location>
        <topology evidence="7">Single-pass membrane protein</topology>
    </subcellularLocation>
</comment>
<name>A0A7S7M7D6_9ACTN</name>
<reference evidence="9 10" key="1">
    <citation type="submission" date="2020-10" db="EMBL/GenBank/DDBJ databases">
        <title>Olsenella immobilis sp.nov., isolated from the mud in a fermentation cellar used for the production of Chinese strong-flavoured liquor.</title>
        <authorList>
            <person name="Lu L."/>
        </authorList>
    </citation>
    <scope>NUCLEOTIDE SEQUENCE [LARGE SCALE GENOMIC DNA]</scope>
    <source>
        <strain evidence="9 10">LZLJ-2</strain>
    </source>
</reference>
<dbReference type="PANTHER" id="PTHR30518:SF2">
    <property type="entry name" value="ENDOLYTIC MUREIN TRANSGLYCOSYLASE"/>
    <property type="match status" value="1"/>
</dbReference>
<evidence type="ECO:0000256" key="6">
    <source>
        <dbReference type="ARBA" id="ARBA00023316"/>
    </source>
</evidence>